<evidence type="ECO:0000313" key="8">
    <source>
        <dbReference type="Proteomes" id="UP000320475"/>
    </source>
</evidence>
<dbReference type="HAMAP" id="MF_01310">
    <property type="entry name" value="Ribosomal_uS11"/>
    <property type="match status" value="1"/>
</dbReference>
<evidence type="ECO:0000256" key="4">
    <source>
        <dbReference type="SAM" id="MobiDB-lite"/>
    </source>
</evidence>
<dbReference type="GO" id="GO:1990904">
    <property type="term" value="C:ribonucleoprotein complex"/>
    <property type="evidence" value="ECO:0007669"/>
    <property type="project" value="UniProtKB-KW"/>
</dbReference>
<comment type="similarity">
    <text evidence="1">Belongs to the universal ribosomal protein uS11 family.</text>
</comment>
<dbReference type="Pfam" id="PF00411">
    <property type="entry name" value="Ribosomal_S11"/>
    <property type="match status" value="1"/>
</dbReference>
<dbReference type="InterPro" id="IPR001971">
    <property type="entry name" value="Ribosomal_uS11"/>
</dbReference>
<proteinExistence type="inferred from homology"/>
<keyword evidence="7" id="KW-1185">Reference proteome</keyword>
<dbReference type="Proteomes" id="UP000317494">
    <property type="component" value="Unassembled WGS sequence"/>
</dbReference>
<dbReference type="EMBL" id="QEAN01000036">
    <property type="protein sequence ID" value="TPX52438.1"/>
    <property type="molecule type" value="Genomic_DNA"/>
</dbReference>
<dbReference type="AlphaFoldDB" id="A0A507DNI6"/>
<evidence type="ECO:0000256" key="1">
    <source>
        <dbReference type="ARBA" id="ARBA00006194"/>
    </source>
</evidence>
<feature type="region of interest" description="Disordered" evidence="4">
    <location>
        <begin position="119"/>
        <end position="147"/>
    </location>
</feature>
<comment type="caution">
    <text evidence="6">The sequence shown here is derived from an EMBL/GenBank/DDBJ whole genome shotgun (WGS) entry which is preliminary data.</text>
</comment>
<dbReference type="VEuPathDB" id="FungiDB:SeMB42_g01416"/>
<reference evidence="7 8" key="1">
    <citation type="journal article" date="2019" name="Sci. Rep.">
        <title>Comparative genomics of chytrid fungi reveal insights into the obligate biotrophic and pathogenic lifestyle of Synchytrium endobioticum.</title>
        <authorList>
            <person name="van de Vossenberg B.T.L.H."/>
            <person name="Warris S."/>
            <person name="Nguyen H.D.T."/>
            <person name="van Gent-Pelzer M.P.E."/>
            <person name="Joly D.L."/>
            <person name="van de Geest H.C."/>
            <person name="Bonants P.J.M."/>
            <person name="Smith D.S."/>
            <person name="Levesque C.A."/>
            <person name="van der Lee T.A.J."/>
        </authorList>
    </citation>
    <scope>NUCLEOTIDE SEQUENCE [LARGE SCALE GENOMIC DNA]</scope>
    <source>
        <strain evidence="5 8">LEV6574</strain>
        <strain evidence="6 7">MB42</strain>
    </source>
</reference>
<dbReference type="OrthoDB" id="1654884at2759"/>
<dbReference type="InterPro" id="IPR036967">
    <property type="entry name" value="Ribosomal_uS11_sf"/>
</dbReference>
<evidence type="ECO:0000256" key="2">
    <source>
        <dbReference type="ARBA" id="ARBA00022980"/>
    </source>
</evidence>
<evidence type="ECO:0000256" key="3">
    <source>
        <dbReference type="ARBA" id="ARBA00023274"/>
    </source>
</evidence>
<evidence type="ECO:0000313" key="7">
    <source>
        <dbReference type="Proteomes" id="UP000317494"/>
    </source>
</evidence>
<sequence length="292" mass="31075">MRRVASLPSSISSTMRISSVRILQCRHLSTSGNDSSANSSGNNSNSNQPASDGTQQPSSASSAPSAKPAAPAPIESPQKWEAILNSLNRMSNLHGKKTTTLMGQSLAKSSASILYNRESKSANPHSLKHRINSQYGGNHPSISNQNIKDDLVRPSTARDSTTISLLTSSADWSGHRILSHRLHINAGRNNTFVTLASPTGDVLCWSSAGSVGLKKAKRGTSDAGSQAAVSLTEKIKAKGISLHAVHVILKGFGPGREQAFRAIRMAGLRITMITDTTPVRHAGCRPRKKRSL</sequence>
<dbReference type="Proteomes" id="UP000320475">
    <property type="component" value="Unassembled WGS sequence"/>
</dbReference>
<organism evidence="6 7">
    <name type="scientific">Synchytrium endobioticum</name>
    <dbReference type="NCBI Taxonomy" id="286115"/>
    <lineage>
        <taxon>Eukaryota</taxon>
        <taxon>Fungi</taxon>
        <taxon>Fungi incertae sedis</taxon>
        <taxon>Chytridiomycota</taxon>
        <taxon>Chytridiomycota incertae sedis</taxon>
        <taxon>Chytridiomycetes</taxon>
        <taxon>Synchytriales</taxon>
        <taxon>Synchytriaceae</taxon>
        <taxon>Synchytrium</taxon>
    </lineage>
</organism>
<evidence type="ECO:0000313" key="6">
    <source>
        <dbReference type="EMBL" id="TPX52438.1"/>
    </source>
</evidence>
<dbReference type="GO" id="GO:0003735">
    <property type="term" value="F:structural constituent of ribosome"/>
    <property type="evidence" value="ECO:0007669"/>
    <property type="project" value="InterPro"/>
</dbReference>
<dbReference type="GO" id="GO:0005840">
    <property type="term" value="C:ribosome"/>
    <property type="evidence" value="ECO:0007669"/>
    <property type="project" value="UniProtKB-KW"/>
</dbReference>
<dbReference type="EMBL" id="QEAM01000009">
    <property type="protein sequence ID" value="TPX51077.1"/>
    <property type="molecule type" value="Genomic_DNA"/>
</dbReference>
<protein>
    <recommendedName>
        <fullName evidence="9">Ribosomal protein S11</fullName>
    </recommendedName>
</protein>
<dbReference type="GO" id="GO:0006412">
    <property type="term" value="P:translation"/>
    <property type="evidence" value="ECO:0007669"/>
    <property type="project" value="InterPro"/>
</dbReference>
<name>A0A507DNI6_9FUNG</name>
<feature type="compositionally biased region" description="Polar residues" evidence="4">
    <location>
        <begin position="132"/>
        <end position="146"/>
    </location>
</feature>
<dbReference type="Gene3D" id="3.30.420.80">
    <property type="entry name" value="Ribosomal protein S11"/>
    <property type="match status" value="1"/>
</dbReference>
<accession>A0A507DNI6</accession>
<feature type="compositionally biased region" description="Low complexity" evidence="4">
    <location>
        <begin position="29"/>
        <end position="47"/>
    </location>
</feature>
<feature type="compositionally biased region" description="Low complexity" evidence="4">
    <location>
        <begin position="57"/>
        <end position="74"/>
    </location>
</feature>
<gene>
    <name evidence="5" type="ORF">SeLEV6574_g00544</name>
    <name evidence="6" type="ORF">SeMB42_g01416</name>
</gene>
<dbReference type="PANTHER" id="PTHR11759">
    <property type="entry name" value="40S RIBOSOMAL PROTEIN S14/30S RIBOSOMAL PROTEIN S11"/>
    <property type="match status" value="1"/>
</dbReference>
<feature type="region of interest" description="Disordered" evidence="4">
    <location>
        <begin position="29"/>
        <end position="74"/>
    </location>
</feature>
<keyword evidence="2" id="KW-0689">Ribosomal protein</keyword>
<dbReference type="SUPFAM" id="SSF53137">
    <property type="entry name" value="Translational machinery components"/>
    <property type="match status" value="1"/>
</dbReference>
<evidence type="ECO:0008006" key="9">
    <source>
        <dbReference type="Google" id="ProtNLM"/>
    </source>
</evidence>
<dbReference type="STRING" id="286115.A0A507DNI6"/>
<evidence type="ECO:0000313" key="5">
    <source>
        <dbReference type="EMBL" id="TPX51077.1"/>
    </source>
</evidence>
<keyword evidence="3" id="KW-0687">Ribonucleoprotein</keyword>